<accession>A0A0D8FSI6</accession>
<keyword evidence="2" id="KW-1185">Reference proteome</keyword>
<dbReference type="Proteomes" id="UP000032336">
    <property type="component" value="Unassembled WGS sequence"/>
</dbReference>
<name>A0A0D8FSI6_9ACTN</name>
<dbReference type="EMBL" id="JXUW01000025">
    <property type="protein sequence ID" value="KJE75914.1"/>
    <property type="molecule type" value="Genomic_DNA"/>
</dbReference>
<gene>
    <name evidence="1" type="ORF">FEAC_23070</name>
</gene>
<dbReference type="AlphaFoldDB" id="A0A0D8FSI6"/>
<dbReference type="eggNOG" id="ENOG503333Y">
    <property type="taxonomic scope" value="Bacteria"/>
</dbReference>
<sequence>MCTYTTATLKLFGNAKSGASWERVKTASVYLDHPVAFPATHSLNIDLFADQDDPKRSAALELSPRSAKALAEAILSMIAEAPEGLIDEELTIS</sequence>
<evidence type="ECO:0000313" key="2">
    <source>
        <dbReference type="Proteomes" id="UP000032336"/>
    </source>
</evidence>
<dbReference type="STRING" id="1121877.FEAC_23070"/>
<protein>
    <submittedName>
        <fullName evidence="1">Uncharacterized protein</fullName>
    </submittedName>
</protein>
<organism evidence="1 2">
    <name type="scientific">Ferrimicrobium acidiphilum DSM 19497</name>
    <dbReference type="NCBI Taxonomy" id="1121877"/>
    <lineage>
        <taxon>Bacteria</taxon>
        <taxon>Bacillati</taxon>
        <taxon>Actinomycetota</taxon>
        <taxon>Acidimicrobiia</taxon>
        <taxon>Acidimicrobiales</taxon>
        <taxon>Acidimicrobiaceae</taxon>
        <taxon>Ferrimicrobium</taxon>
    </lineage>
</organism>
<dbReference type="InterPro" id="IPR046262">
    <property type="entry name" value="DUF6295"/>
</dbReference>
<dbReference type="Pfam" id="PF19812">
    <property type="entry name" value="DUF6295"/>
    <property type="match status" value="1"/>
</dbReference>
<evidence type="ECO:0000313" key="1">
    <source>
        <dbReference type="EMBL" id="KJE75914.1"/>
    </source>
</evidence>
<proteinExistence type="predicted"/>
<comment type="caution">
    <text evidence="1">The sequence shown here is derived from an EMBL/GenBank/DDBJ whole genome shotgun (WGS) entry which is preliminary data.</text>
</comment>
<reference evidence="1 2" key="1">
    <citation type="submission" date="2015-01" db="EMBL/GenBank/DDBJ databases">
        <title>Draft genome of the acidophilic iron oxidizer Ferrimicrobium acidiphilum strain T23.</title>
        <authorList>
            <person name="Poehlein A."/>
            <person name="Eisen S."/>
            <person name="Schloemann M."/>
            <person name="Johnson B.D."/>
            <person name="Daniel R."/>
            <person name="Muehling M."/>
        </authorList>
    </citation>
    <scope>NUCLEOTIDE SEQUENCE [LARGE SCALE GENOMIC DNA]</scope>
    <source>
        <strain evidence="1 2">T23</strain>
    </source>
</reference>
<dbReference type="RefSeq" id="WP_035390250.1">
    <property type="nucleotide sequence ID" value="NZ_JQKF01000021.1"/>
</dbReference>
<dbReference type="GeneID" id="78373356"/>
<dbReference type="OrthoDB" id="7281941at2"/>